<evidence type="ECO:0000256" key="1">
    <source>
        <dbReference type="ARBA" id="ARBA00023015"/>
    </source>
</evidence>
<dbReference type="InterPro" id="IPR001867">
    <property type="entry name" value="OmpR/PhoB-type_DNA-bd"/>
</dbReference>
<evidence type="ECO:0000313" key="7">
    <source>
        <dbReference type="Proteomes" id="UP000194948"/>
    </source>
</evidence>
<keyword evidence="3" id="KW-0804">Transcription</keyword>
<evidence type="ECO:0000256" key="2">
    <source>
        <dbReference type="ARBA" id="ARBA00023125"/>
    </source>
</evidence>
<dbReference type="PROSITE" id="PS51755">
    <property type="entry name" value="OMPR_PHOB"/>
    <property type="match status" value="1"/>
</dbReference>
<reference evidence="6 7" key="2">
    <citation type="submission" date="2024-03" db="EMBL/GenBank/DDBJ databases">
        <title>The Genome Sequence of Enterococcus sp. DIV0205d.</title>
        <authorList>
            <consortium name="The Broad Institute Genomics Platform"/>
            <consortium name="The Broad Institute Microbial Omics Core"/>
            <consortium name="The Broad Institute Genomic Center for Infectious Diseases"/>
            <person name="Earl A."/>
            <person name="Manson A."/>
            <person name="Gilmore M."/>
            <person name="Schwartman J."/>
            <person name="Shea T."/>
            <person name="Abouelleil A."/>
            <person name="Cao P."/>
            <person name="Chapman S."/>
            <person name="Cusick C."/>
            <person name="Young S."/>
            <person name="Neafsey D."/>
            <person name="Nusbaum C."/>
            <person name="Birren B."/>
        </authorList>
    </citation>
    <scope>NUCLEOTIDE SEQUENCE [LARGE SCALE GENOMIC DNA]</scope>
    <source>
        <strain evidence="6 7">7F3_DIV0205</strain>
    </source>
</reference>
<protein>
    <recommendedName>
        <fullName evidence="5">OmpR/PhoB-type domain-containing protein</fullName>
    </recommendedName>
</protein>
<dbReference type="InterPro" id="IPR036388">
    <property type="entry name" value="WH-like_DNA-bd_sf"/>
</dbReference>
<reference evidence="7" key="1">
    <citation type="submission" date="2017-05" db="EMBL/GenBank/DDBJ databases">
        <title>The Genome Sequence of EEnterococcus faecalis 9F2_4866.</title>
        <authorList>
            <consortium name="The Broad Institute Genomics Platform"/>
            <consortium name="The Broad Institute Genomic Center for Infectious Diseases"/>
            <person name="Earl A."/>
            <person name="Manson A."/>
            <person name="Schwartman J."/>
            <person name="Gilmore M."/>
            <person name="Abouelleil A."/>
            <person name="Cao P."/>
            <person name="Chapman S."/>
            <person name="Cusick C."/>
            <person name="Shea T."/>
            <person name="Young S."/>
            <person name="Neafsey D."/>
            <person name="Nusbaum C."/>
            <person name="Birren B."/>
        </authorList>
    </citation>
    <scope>NUCLEOTIDE SEQUENCE [LARGE SCALE GENOMIC DNA]</scope>
    <source>
        <strain evidence="7">7F3_DIV0205</strain>
    </source>
</reference>
<feature type="DNA-binding region" description="OmpR/PhoB-type" evidence="4">
    <location>
        <begin position="128"/>
        <end position="232"/>
    </location>
</feature>
<dbReference type="GO" id="GO:0003677">
    <property type="term" value="F:DNA binding"/>
    <property type="evidence" value="ECO:0007669"/>
    <property type="project" value="UniProtKB-UniRule"/>
</dbReference>
<dbReference type="CDD" id="cd00383">
    <property type="entry name" value="trans_reg_C"/>
    <property type="match status" value="1"/>
</dbReference>
<sequence>MYTIGFLTLQTMKKSAHVEFLTSKGWDIVPVTEEEFSIDVDKIDALVIQEEAMPVTCRWLMEITRQVTEVPIYLLSTSGGKHSNIVYLQLGVEACFPIEIDQEEFYYTMTNLLVRRYKMGKHIKEENRNMYSLKSAGLELVPSNLSVVIDGEEEIILTRKEFQAMELLYNNPCRAITYEEFKEKMWDPEQNEPEKNYRIANVVFHLRNKIEQNPMNPRFIKTVRSKGYMLDMK</sequence>
<name>A0AAQ3W7J0_9ENTE</name>
<keyword evidence="7" id="KW-1185">Reference proteome</keyword>
<evidence type="ECO:0000256" key="3">
    <source>
        <dbReference type="ARBA" id="ARBA00023163"/>
    </source>
</evidence>
<proteinExistence type="predicted"/>
<dbReference type="SUPFAM" id="SSF46894">
    <property type="entry name" value="C-terminal effector domain of the bipartite response regulators"/>
    <property type="match status" value="1"/>
</dbReference>
<dbReference type="GO" id="GO:0000160">
    <property type="term" value="P:phosphorelay signal transduction system"/>
    <property type="evidence" value="ECO:0007669"/>
    <property type="project" value="InterPro"/>
</dbReference>
<dbReference type="RefSeq" id="WP_086313709.1">
    <property type="nucleotide sequence ID" value="NZ_CP147244.1"/>
</dbReference>
<keyword evidence="1" id="KW-0805">Transcription regulation</keyword>
<evidence type="ECO:0000256" key="4">
    <source>
        <dbReference type="PROSITE-ProRule" id="PRU01091"/>
    </source>
</evidence>
<dbReference type="Pfam" id="PF00486">
    <property type="entry name" value="Trans_reg_C"/>
    <property type="match status" value="1"/>
</dbReference>
<dbReference type="EMBL" id="CP147244">
    <property type="protein sequence ID" value="WYK00148.1"/>
    <property type="molecule type" value="Genomic_DNA"/>
</dbReference>
<evidence type="ECO:0000313" key="6">
    <source>
        <dbReference type="EMBL" id="WYK00148.1"/>
    </source>
</evidence>
<feature type="domain" description="OmpR/PhoB-type" evidence="5">
    <location>
        <begin position="128"/>
        <end position="232"/>
    </location>
</feature>
<dbReference type="GO" id="GO:0006355">
    <property type="term" value="P:regulation of DNA-templated transcription"/>
    <property type="evidence" value="ECO:0007669"/>
    <property type="project" value="InterPro"/>
</dbReference>
<dbReference type="AlphaFoldDB" id="A0AAQ3W7J0"/>
<dbReference type="SMART" id="SM00862">
    <property type="entry name" value="Trans_reg_C"/>
    <property type="match status" value="1"/>
</dbReference>
<dbReference type="InterPro" id="IPR016032">
    <property type="entry name" value="Sig_transdc_resp-reg_C-effctor"/>
</dbReference>
<organism evidence="6 7">
    <name type="scientific">Candidatus Enterococcus palustris</name>
    <dbReference type="NCBI Taxonomy" id="1834189"/>
    <lineage>
        <taxon>Bacteria</taxon>
        <taxon>Bacillati</taxon>
        <taxon>Bacillota</taxon>
        <taxon>Bacilli</taxon>
        <taxon>Lactobacillales</taxon>
        <taxon>Enterococcaceae</taxon>
        <taxon>Enterococcus</taxon>
    </lineage>
</organism>
<accession>A0AAQ3W7J0</accession>
<dbReference type="Gene3D" id="1.10.10.10">
    <property type="entry name" value="Winged helix-like DNA-binding domain superfamily/Winged helix DNA-binding domain"/>
    <property type="match status" value="1"/>
</dbReference>
<dbReference type="Proteomes" id="UP000194948">
    <property type="component" value="Chromosome"/>
</dbReference>
<gene>
    <name evidence="6" type="ORF">A5821_001242</name>
</gene>
<keyword evidence="2 4" id="KW-0238">DNA-binding</keyword>
<evidence type="ECO:0000259" key="5">
    <source>
        <dbReference type="PROSITE" id="PS51755"/>
    </source>
</evidence>